<evidence type="ECO:0000313" key="2">
    <source>
        <dbReference type="Proteomes" id="UP000076761"/>
    </source>
</evidence>
<dbReference type="Proteomes" id="UP000076761">
    <property type="component" value="Unassembled WGS sequence"/>
</dbReference>
<dbReference type="AlphaFoldDB" id="A0A165MFG8"/>
<gene>
    <name evidence="1" type="ORF">NEOLEDRAFT_193874</name>
</gene>
<name>A0A165MFG8_9AGAM</name>
<evidence type="ECO:0000313" key="1">
    <source>
        <dbReference type="EMBL" id="KZT18267.1"/>
    </source>
</evidence>
<accession>A0A165MFG8</accession>
<dbReference type="InParanoid" id="A0A165MFG8"/>
<protein>
    <submittedName>
        <fullName evidence="1">Uncharacterized protein</fullName>
    </submittedName>
</protein>
<proteinExistence type="predicted"/>
<reference evidence="1 2" key="1">
    <citation type="journal article" date="2016" name="Mol. Biol. Evol.">
        <title>Comparative Genomics of Early-Diverging Mushroom-Forming Fungi Provides Insights into the Origins of Lignocellulose Decay Capabilities.</title>
        <authorList>
            <person name="Nagy L.G."/>
            <person name="Riley R."/>
            <person name="Tritt A."/>
            <person name="Adam C."/>
            <person name="Daum C."/>
            <person name="Floudas D."/>
            <person name="Sun H."/>
            <person name="Yadav J.S."/>
            <person name="Pangilinan J."/>
            <person name="Larsson K.H."/>
            <person name="Matsuura K."/>
            <person name="Barry K."/>
            <person name="Labutti K."/>
            <person name="Kuo R."/>
            <person name="Ohm R.A."/>
            <person name="Bhattacharya S.S."/>
            <person name="Shirouzu T."/>
            <person name="Yoshinaga Y."/>
            <person name="Martin F.M."/>
            <person name="Grigoriev I.V."/>
            <person name="Hibbett D.S."/>
        </authorList>
    </citation>
    <scope>NUCLEOTIDE SEQUENCE [LARGE SCALE GENOMIC DNA]</scope>
    <source>
        <strain evidence="1 2">HHB14362 ss-1</strain>
    </source>
</reference>
<organism evidence="1 2">
    <name type="scientific">Neolentinus lepideus HHB14362 ss-1</name>
    <dbReference type="NCBI Taxonomy" id="1314782"/>
    <lineage>
        <taxon>Eukaryota</taxon>
        <taxon>Fungi</taxon>
        <taxon>Dikarya</taxon>
        <taxon>Basidiomycota</taxon>
        <taxon>Agaricomycotina</taxon>
        <taxon>Agaricomycetes</taxon>
        <taxon>Gloeophyllales</taxon>
        <taxon>Gloeophyllaceae</taxon>
        <taxon>Neolentinus</taxon>
    </lineage>
</organism>
<keyword evidence="2" id="KW-1185">Reference proteome</keyword>
<dbReference type="EMBL" id="KV425693">
    <property type="protein sequence ID" value="KZT18267.1"/>
    <property type="molecule type" value="Genomic_DNA"/>
</dbReference>
<sequence length="145" mass="16358">MSIPKYLVSLFSGASALTVSHLLVRRLSSRPTQRLTIGHATRQITFSPTIVAYGDAYNPPTLRQSTMSQNRLSRFMNPLLDNLRTARRSIENADLHRKCCPTRTQITLSSYYLVSRDSVMAVIVFIDSSNLVRIRRPDIVSCIMA</sequence>